<dbReference type="Proteomes" id="UP000076268">
    <property type="component" value="Unassembled WGS sequence"/>
</dbReference>
<reference evidence="2 3" key="1">
    <citation type="submission" date="2016-02" db="EMBL/GenBank/DDBJ databases">
        <title>Anaerosporomusa subterraneum gen. nov., sp. nov., a spore-forming obligate anaerobe isolated from saprolite.</title>
        <authorList>
            <person name="Choi J.K."/>
            <person name="Shah M."/>
            <person name="Yee N."/>
        </authorList>
    </citation>
    <scope>NUCLEOTIDE SEQUENCE [LARGE SCALE GENOMIC DNA]</scope>
    <source>
        <strain evidence="2 3">RU4</strain>
    </source>
</reference>
<accession>A0A154BLX6</accession>
<dbReference type="InterPro" id="IPR017896">
    <property type="entry name" value="4Fe4S_Fe-S-bd"/>
</dbReference>
<dbReference type="RefSeq" id="WP_066245378.1">
    <property type="nucleotide sequence ID" value="NZ_LSGP01000026.1"/>
</dbReference>
<evidence type="ECO:0000259" key="1">
    <source>
        <dbReference type="PROSITE" id="PS51379"/>
    </source>
</evidence>
<gene>
    <name evidence="2" type="ORF">AXX12_15145</name>
</gene>
<comment type="caution">
    <text evidence="2">The sequence shown here is derived from an EMBL/GenBank/DDBJ whole genome shotgun (WGS) entry which is preliminary data.</text>
</comment>
<dbReference type="EMBL" id="LSGP01000026">
    <property type="protein sequence ID" value="KYZ74915.1"/>
    <property type="molecule type" value="Genomic_DNA"/>
</dbReference>
<protein>
    <submittedName>
        <fullName evidence="2">4Fe-4S ferredoxin</fullName>
    </submittedName>
</protein>
<dbReference type="SUPFAM" id="SSF54862">
    <property type="entry name" value="4Fe-4S ferredoxins"/>
    <property type="match status" value="1"/>
</dbReference>
<evidence type="ECO:0000313" key="2">
    <source>
        <dbReference type="EMBL" id="KYZ74915.1"/>
    </source>
</evidence>
<dbReference type="AlphaFoldDB" id="A0A154BLX6"/>
<dbReference type="Gene3D" id="3.30.70.20">
    <property type="match status" value="1"/>
</dbReference>
<evidence type="ECO:0000313" key="3">
    <source>
        <dbReference type="Proteomes" id="UP000076268"/>
    </source>
</evidence>
<dbReference type="PROSITE" id="PS51379">
    <property type="entry name" value="4FE4S_FER_2"/>
    <property type="match status" value="2"/>
</dbReference>
<dbReference type="STRING" id="1794912.AXX12_15145"/>
<name>A0A154BLX6_ANASB</name>
<dbReference type="OrthoDB" id="9807879at2"/>
<keyword evidence="3" id="KW-1185">Reference proteome</keyword>
<organism evidence="2 3">
    <name type="scientific">Anaerosporomusa subterranea</name>
    <dbReference type="NCBI Taxonomy" id="1794912"/>
    <lineage>
        <taxon>Bacteria</taxon>
        <taxon>Bacillati</taxon>
        <taxon>Bacillota</taxon>
        <taxon>Negativicutes</taxon>
        <taxon>Acetonemataceae</taxon>
        <taxon>Anaerosporomusa</taxon>
    </lineage>
</organism>
<sequence length="247" mass="26975">MKVDESKCLGCGRCRAYCTMGAISFTRDARGRVCAQVDQHECVDCGVCFRAEVCPGEALYEPKPEWPRSVRSTFSNPLVEHKETRIPGRGTEEMKTNDVTGRFKWGEAGMAVEMGRPGTGARFTDIEKVAMALSSLGDIHFEPKNPLTGLMADKNTGKMNPEVMDEKVLSAIIEMTVPLDRVQDVIGAVRKVAQELSTVCSFDLTCKVHPGDTVPAFDLARKAGVSPTINGKTNVGLGKPFFEEVKQ</sequence>
<feature type="domain" description="4Fe-4S ferredoxin-type" evidence="1">
    <location>
        <begin position="33"/>
        <end position="65"/>
    </location>
</feature>
<feature type="domain" description="4Fe-4S ferredoxin-type" evidence="1">
    <location>
        <begin position="1"/>
        <end position="28"/>
    </location>
</feature>
<dbReference type="Pfam" id="PF00037">
    <property type="entry name" value="Fer4"/>
    <property type="match status" value="1"/>
</dbReference>
<proteinExistence type="predicted"/>